<dbReference type="PANTHER" id="PTHR30246:SF1">
    <property type="entry name" value="2-DEHYDRO-3-DEOXY-6-PHOSPHOGALACTONATE ALDOLASE-RELATED"/>
    <property type="match status" value="1"/>
</dbReference>
<dbReference type="SUPFAM" id="SSF51569">
    <property type="entry name" value="Aldolase"/>
    <property type="match status" value="1"/>
</dbReference>
<evidence type="ECO:0000256" key="4">
    <source>
        <dbReference type="ARBA" id="ARBA00011233"/>
    </source>
</evidence>
<comment type="similarity">
    <text evidence="3">Belongs to the KHG/KDPG aldolase family.</text>
</comment>
<evidence type="ECO:0000313" key="10">
    <source>
        <dbReference type="Proteomes" id="UP000886817"/>
    </source>
</evidence>
<dbReference type="Proteomes" id="UP000886817">
    <property type="component" value="Unassembled WGS sequence"/>
</dbReference>
<dbReference type="InterPro" id="IPR031338">
    <property type="entry name" value="KDPG/KHG_AS_2"/>
</dbReference>
<gene>
    <name evidence="9" type="primary">eda</name>
    <name evidence="9" type="ORF">IAA45_07745</name>
</gene>
<keyword evidence="6 9" id="KW-0456">Lyase</keyword>
<dbReference type="EMBL" id="DXEX01000169">
    <property type="protein sequence ID" value="HIX59590.1"/>
    <property type="molecule type" value="Genomic_DNA"/>
</dbReference>
<organism evidence="9 10">
    <name type="scientific">Candidatus Blautia gallistercoris</name>
    <dbReference type="NCBI Taxonomy" id="2838490"/>
    <lineage>
        <taxon>Bacteria</taxon>
        <taxon>Bacillati</taxon>
        <taxon>Bacillota</taxon>
        <taxon>Clostridia</taxon>
        <taxon>Lachnospirales</taxon>
        <taxon>Lachnospiraceae</taxon>
        <taxon>Blautia</taxon>
    </lineage>
</organism>
<dbReference type="PANTHER" id="PTHR30246">
    <property type="entry name" value="2-KETO-3-DEOXY-6-PHOSPHOGLUCONATE ALDOLASE"/>
    <property type="match status" value="1"/>
</dbReference>
<dbReference type="EC" id="4.1.2.14" evidence="5"/>
<reference evidence="9" key="2">
    <citation type="submission" date="2021-04" db="EMBL/GenBank/DDBJ databases">
        <authorList>
            <person name="Gilroy R."/>
        </authorList>
    </citation>
    <scope>NUCLEOTIDE SEQUENCE</scope>
    <source>
        <strain evidence="9">ChiSjej1B19-8411</strain>
    </source>
</reference>
<comment type="catalytic activity">
    <reaction evidence="1">
        <text>2-dehydro-3-deoxy-6-phospho-D-gluconate = D-glyceraldehyde 3-phosphate + pyruvate</text>
        <dbReference type="Rhea" id="RHEA:17089"/>
        <dbReference type="ChEBI" id="CHEBI:15361"/>
        <dbReference type="ChEBI" id="CHEBI:57569"/>
        <dbReference type="ChEBI" id="CHEBI:59776"/>
        <dbReference type="EC" id="4.1.2.14"/>
    </reaction>
</comment>
<dbReference type="GO" id="GO:0008675">
    <property type="term" value="F:2-dehydro-3-deoxy-phosphogluconate aldolase activity"/>
    <property type="evidence" value="ECO:0007669"/>
    <property type="project" value="UniProtKB-EC"/>
</dbReference>
<sequence>MSQNELLAQVAEKKIVPVVKLDRVEDAKPLCEALCAGGLPVAEITFRTDAAEESIRIAVKEFPEMLVGAGTVVNVEQAKRALDAGAKFLVSPGFSSKVTEFAIDNNVLVFPGTCTPTEVMAAMEYGLKVVKFFPAKQYGGLDTIKALAAPFPSMKFMPTGGVNASNIQDFLAFDKIIACGGSWMVKDSFVKEGNFEEIRKLTAEAVSLVK</sequence>
<dbReference type="InterPro" id="IPR013785">
    <property type="entry name" value="Aldolase_TIM"/>
</dbReference>
<proteinExistence type="inferred from homology"/>
<evidence type="ECO:0000256" key="1">
    <source>
        <dbReference type="ARBA" id="ARBA00000654"/>
    </source>
</evidence>
<dbReference type="Pfam" id="PF01081">
    <property type="entry name" value="Aldolase"/>
    <property type="match status" value="1"/>
</dbReference>
<dbReference type="Gene3D" id="3.20.20.70">
    <property type="entry name" value="Aldolase class I"/>
    <property type="match status" value="1"/>
</dbReference>
<dbReference type="InterPro" id="IPR031337">
    <property type="entry name" value="KDPG/KHG_AS_1"/>
</dbReference>
<evidence type="ECO:0000256" key="5">
    <source>
        <dbReference type="ARBA" id="ARBA00013063"/>
    </source>
</evidence>
<dbReference type="PROSITE" id="PS00160">
    <property type="entry name" value="ALDOLASE_KDPG_KHG_2"/>
    <property type="match status" value="1"/>
</dbReference>
<dbReference type="InterPro" id="IPR000887">
    <property type="entry name" value="Aldlse_KDPG_KHG"/>
</dbReference>
<evidence type="ECO:0000256" key="7">
    <source>
        <dbReference type="ARBA" id="ARBA00023270"/>
    </source>
</evidence>
<evidence type="ECO:0000256" key="3">
    <source>
        <dbReference type="ARBA" id="ARBA00006906"/>
    </source>
</evidence>
<name>A0A9D2B3B3_9FIRM</name>
<dbReference type="CDD" id="cd00452">
    <property type="entry name" value="KDPG_aldolase"/>
    <property type="match status" value="1"/>
</dbReference>
<comment type="subunit">
    <text evidence="4">Homotrimer.</text>
</comment>
<evidence type="ECO:0000256" key="6">
    <source>
        <dbReference type="ARBA" id="ARBA00023239"/>
    </source>
</evidence>
<evidence type="ECO:0000256" key="8">
    <source>
        <dbReference type="ARBA" id="ARBA00023277"/>
    </source>
</evidence>
<comment type="pathway">
    <text evidence="2">Carbohydrate acid metabolism; 2-dehydro-3-deoxy-D-gluconate degradation; D-glyceraldehyde 3-phosphate and pyruvate from 2-dehydro-3-deoxy-D-gluconate: step 2/2.</text>
</comment>
<dbReference type="AlphaFoldDB" id="A0A9D2B3B3"/>
<keyword evidence="8" id="KW-0119">Carbohydrate metabolism</keyword>
<dbReference type="PROSITE" id="PS00159">
    <property type="entry name" value="ALDOLASE_KDPG_KHG_1"/>
    <property type="match status" value="1"/>
</dbReference>
<reference evidence="9" key="1">
    <citation type="journal article" date="2021" name="PeerJ">
        <title>Extensive microbial diversity within the chicken gut microbiome revealed by metagenomics and culture.</title>
        <authorList>
            <person name="Gilroy R."/>
            <person name="Ravi A."/>
            <person name="Getino M."/>
            <person name="Pursley I."/>
            <person name="Horton D.L."/>
            <person name="Alikhan N.F."/>
            <person name="Baker D."/>
            <person name="Gharbi K."/>
            <person name="Hall N."/>
            <person name="Watson M."/>
            <person name="Adriaenssens E.M."/>
            <person name="Foster-Nyarko E."/>
            <person name="Jarju S."/>
            <person name="Secka A."/>
            <person name="Antonio M."/>
            <person name="Oren A."/>
            <person name="Chaudhuri R.R."/>
            <person name="La Ragione R."/>
            <person name="Hildebrand F."/>
            <person name="Pallen M.J."/>
        </authorList>
    </citation>
    <scope>NUCLEOTIDE SEQUENCE</scope>
    <source>
        <strain evidence="9">ChiSjej1B19-8411</strain>
    </source>
</reference>
<evidence type="ECO:0000256" key="2">
    <source>
        <dbReference type="ARBA" id="ARBA00004736"/>
    </source>
</evidence>
<dbReference type="NCBIfam" id="NF004325">
    <property type="entry name" value="PRK05718.1"/>
    <property type="match status" value="1"/>
</dbReference>
<accession>A0A9D2B3B3</accession>
<comment type="caution">
    <text evidence="9">The sequence shown here is derived from an EMBL/GenBank/DDBJ whole genome shotgun (WGS) entry which is preliminary data.</text>
</comment>
<dbReference type="NCBIfam" id="TIGR01182">
    <property type="entry name" value="eda"/>
    <property type="match status" value="1"/>
</dbReference>
<protein>
    <recommendedName>
        <fullName evidence="5">2-dehydro-3-deoxy-phosphogluconate aldolase</fullName>
        <ecNumber evidence="5">4.1.2.14</ecNumber>
    </recommendedName>
</protein>
<keyword evidence="7" id="KW-0704">Schiff base</keyword>
<evidence type="ECO:0000313" key="9">
    <source>
        <dbReference type="EMBL" id="HIX59590.1"/>
    </source>
</evidence>